<dbReference type="GO" id="GO:0006508">
    <property type="term" value="P:proteolysis"/>
    <property type="evidence" value="ECO:0007669"/>
    <property type="project" value="UniProtKB-KW"/>
</dbReference>
<keyword evidence="4" id="KW-0788">Thiol protease</keyword>
<organism evidence="7 8">
    <name type="scientific">Phytophthora nicotianae P10297</name>
    <dbReference type="NCBI Taxonomy" id="1317064"/>
    <lineage>
        <taxon>Eukaryota</taxon>
        <taxon>Sar</taxon>
        <taxon>Stramenopiles</taxon>
        <taxon>Oomycota</taxon>
        <taxon>Peronosporomycetes</taxon>
        <taxon>Peronosporales</taxon>
        <taxon>Peronosporaceae</taxon>
        <taxon>Phytophthora</taxon>
    </lineage>
</organism>
<reference evidence="7 8" key="1">
    <citation type="submission" date="2013-11" db="EMBL/GenBank/DDBJ databases">
        <title>The Genome Sequence of Phytophthora parasitica P10297.</title>
        <authorList>
            <consortium name="The Broad Institute Genomics Platform"/>
            <person name="Russ C."/>
            <person name="Tyler B."/>
            <person name="Panabieres F."/>
            <person name="Shan W."/>
            <person name="Tripathy S."/>
            <person name="Grunwald N."/>
            <person name="Machado M."/>
            <person name="Johnson C.S."/>
            <person name="Walker B."/>
            <person name="Young S.K."/>
            <person name="Zeng Q."/>
            <person name="Gargeya S."/>
            <person name="Fitzgerald M."/>
            <person name="Haas B."/>
            <person name="Abouelleil A."/>
            <person name="Allen A.W."/>
            <person name="Alvarado L."/>
            <person name="Arachchi H.M."/>
            <person name="Berlin A.M."/>
            <person name="Chapman S.B."/>
            <person name="Gainer-Dewar J."/>
            <person name="Goldberg J."/>
            <person name="Griggs A."/>
            <person name="Gujja S."/>
            <person name="Hansen M."/>
            <person name="Howarth C."/>
            <person name="Imamovic A."/>
            <person name="Ireland A."/>
            <person name="Larimer J."/>
            <person name="McCowan C."/>
            <person name="Murphy C."/>
            <person name="Pearson M."/>
            <person name="Poon T.W."/>
            <person name="Priest M."/>
            <person name="Roberts A."/>
            <person name="Saif S."/>
            <person name="Shea T."/>
            <person name="Sisk P."/>
            <person name="Sykes S."/>
            <person name="Wortman J."/>
            <person name="Nusbaum C."/>
            <person name="Birren B."/>
        </authorList>
    </citation>
    <scope>NUCLEOTIDE SEQUENCE [LARGE SCALE GENOMIC DNA]</scope>
    <source>
        <strain evidence="7 8">P10297</strain>
    </source>
</reference>
<dbReference type="OrthoDB" id="141570at2759"/>
<keyword evidence="3" id="KW-0378">Hydrolase</keyword>
<feature type="region of interest" description="Disordered" evidence="5">
    <location>
        <begin position="207"/>
        <end position="291"/>
    </location>
</feature>
<dbReference type="Pfam" id="PF02902">
    <property type="entry name" value="Peptidase_C48"/>
    <property type="match status" value="1"/>
</dbReference>
<dbReference type="PROSITE" id="PS50600">
    <property type="entry name" value="ULP_PROTEASE"/>
    <property type="match status" value="1"/>
</dbReference>
<sequence>METASEQDATEWATARRCTALTRMQKLEKLIVWEANPEWGPTQAARELGVSRGALSSTIPEFLLKDLGAQRVYVTRFIKRYKPSPAAPSEQETPCSGRATEHFKPPTSTCDELASPGIQPCVPCESNELAGSGVICDGGRVPLNSSDQNNVMTLSFATVNASVAKPSGSIALRTRAKQSLVSVPMNVFEATLAPLKTLLVMIGDCKTGHDDEEDSTSDDAEFDEDEDEEEDESDDDDVDGSEAEDDDDYDDDPEPDESGDDGPFADDRDEESEVEYARQNQRTKVVTGSKPIASRRQRDLLAKRSGAVFFFTVRNLDTSTLREERSVKVFKDDIMTLKPFGWLSYVVIDYAIYKCMESTGGTVNLFSASLFSQIKQAKSGGESSFSDVKKLVDKIDWDLYFAVLFPVWGDNYWRLLVVEVPAKPSRRMFHVDSCVEIHESSHVFSIATKLLAAVCEVTSDGSPTVSVCETHPQQKNNSDCGIYMLYYMEKIAVYLSQNKTKSIQSEIKKLTSGLNIGRSDKFHIKMNQRPNNLTGTSN</sequence>
<evidence type="ECO:0000256" key="5">
    <source>
        <dbReference type="SAM" id="MobiDB-lite"/>
    </source>
</evidence>
<evidence type="ECO:0000256" key="4">
    <source>
        <dbReference type="ARBA" id="ARBA00022807"/>
    </source>
</evidence>
<dbReference type="Gene3D" id="3.40.395.10">
    <property type="entry name" value="Adenoviral Proteinase, Chain A"/>
    <property type="match status" value="1"/>
</dbReference>
<evidence type="ECO:0000313" key="8">
    <source>
        <dbReference type="Proteomes" id="UP000018948"/>
    </source>
</evidence>
<dbReference type="AlphaFoldDB" id="W2Y543"/>
<accession>W2Y543</accession>
<proteinExistence type="inferred from homology"/>
<feature type="domain" description="Ubiquitin-like protease family profile" evidence="6">
    <location>
        <begin position="327"/>
        <end position="491"/>
    </location>
</feature>
<comment type="similarity">
    <text evidence="1">Belongs to the peptidase C48 family.</text>
</comment>
<evidence type="ECO:0000313" key="7">
    <source>
        <dbReference type="EMBL" id="ETP30215.1"/>
    </source>
</evidence>
<keyword evidence="2" id="KW-0645">Protease</keyword>
<protein>
    <recommendedName>
        <fullName evidence="6">Ubiquitin-like protease family profile domain-containing protein</fullName>
    </recommendedName>
</protein>
<dbReference type="EMBL" id="ANIY01004306">
    <property type="protein sequence ID" value="ETP30215.1"/>
    <property type="molecule type" value="Genomic_DNA"/>
</dbReference>
<dbReference type="InterPro" id="IPR003653">
    <property type="entry name" value="Peptidase_C48_C"/>
</dbReference>
<evidence type="ECO:0000256" key="1">
    <source>
        <dbReference type="ARBA" id="ARBA00005234"/>
    </source>
</evidence>
<dbReference type="PANTHER" id="PTHR46915:SF2">
    <property type="entry name" value="UBIQUITIN-LIKE PROTEASE 4"/>
    <property type="match status" value="1"/>
</dbReference>
<dbReference type="SUPFAM" id="SSF54001">
    <property type="entry name" value="Cysteine proteinases"/>
    <property type="match status" value="1"/>
</dbReference>
<feature type="compositionally biased region" description="Acidic residues" evidence="5">
    <location>
        <begin position="210"/>
        <end position="274"/>
    </location>
</feature>
<evidence type="ECO:0000256" key="3">
    <source>
        <dbReference type="ARBA" id="ARBA00022801"/>
    </source>
</evidence>
<name>W2Y543_PHYNI</name>
<dbReference type="InterPro" id="IPR038765">
    <property type="entry name" value="Papain-like_cys_pep_sf"/>
</dbReference>
<gene>
    <name evidence="7" type="ORF">F442_20725</name>
</gene>
<dbReference type="GO" id="GO:0008234">
    <property type="term" value="F:cysteine-type peptidase activity"/>
    <property type="evidence" value="ECO:0007669"/>
    <property type="project" value="UniProtKB-KW"/>
</dbReference>
<dbReference type="PANTHER" id="PTHR46915">
    <property type="entry name" value="UBIQUITIN-LIKE PROTEASE 4-RELATED"/>
    <property type="match status" value="1"/>
</dbReference>
<feature type="region of interest" description="Disordered" evidence="5">
    <location>
        <begin position="83"/>
        <end position="110"/>
    </location>
</feature>
<evidence type="ECO:0000256" key="2">
    <source>
        <dbReference type="ARBA" id="ARBA00022670"/>
    </source>
</evidence>
<comment type="caution">
    <text evidence="7">The sequence shown here is derived from an EMBL/GenBank/DDBJ whole genome shotgun (WGS) entry which is preliminary data.</text>
</comment>
<dbReference type="GO" id="GO:0016926">
    <property type="term" value="P:protein desumoylation"/>
    <property type="evidence" value="ECO:0007669"/>
    <property type="project" value="UniProtKB-ARBA"/>
</dbReference>
<evidence type="ECO:0000259" key="6">
    <source>
        <dbReference type="PROSITE" id="PS50600"/>
    </source>
</evidence>
<dbReference type="Proteomes" id="UP000018948">
    <property type="component" value="Unassembled WGS sequence"/>
</dbReference>